<feature type="region of interest" description="Disordered" evidence="6">
    <location>
        <begin position="2028"/>
        <end position="2052"/>
    </location>
</feature>
<evidence type="ECO:0000256" key="3">
    <source>
        <dbReference type="ARBA" id="ARBA00022553"/>
    </source>
</evidence>
<sequence length="2163" mass="239472">MTNANANASGADGQFLALAISNFVPDQLSLCCSSSACSSSAACAATPSPLPIFVGDYLRVICSHGQWCFGHRVNGCGAKAMPATATAAEVAHGQKQQQKRHGQKCGIFPRSHVGPLGKKRLKATASAFKQPKNGNSGGANCEKDEAMEMVAEITESAKTWWQRTKSLYGAVNSSKTACEEHICRIRELMALRRRLRSGTVPTEELRELRLGIARLLDAGNAAMHLPMNIRDSSGRTIVTDDLSVIASYKLHEEANARIAAQQQQQQEGGGEGQERQQEKHSPLTVIPSAETADTVQSGDKLLAQQQQSILLTLEHPQQQIASGTIELVLGLGHKAKGSTRPISEPLTIFLDRKMTNCSSGRQSRALFVGLSEKELADEHNGLTLWATALRVGPLPGTGTLGKSTGATAAGEEVRQFYAHGHVDIGELCWDMAEKEQREFTLTLHKKTDPPLPAICRQFPAGSNAAVPYPAAASNCGGFGTTAGIGAAGDNKICLKGTVQRLSRAATAAPAYEGVQSLRMLKSSDDCCTYDEGASSDKHIMPRRNEVFIWLRSADLHGVGKSEKTIEASISVVDDEGVFQPEAIEIVTPEGVRHQSTFRCRVWFSEDRPKLNELIKICLPKGEVRNLHLQILFYNKLTGNDKKLLSSSSPSANGPGGAKGPFALAFLRLINNYVLCEEDEDELVVYKVEKRQSSSSGGPRASVPNEPGGTRPINVAYLAQWATRKEMLLRPRAQSSTVGAGAAAACGAGTMSRHEMSALNVGIGTANGGGAGAAPYAVQSDKNNGVQFVSFVNSVLHTTNPILLQILRWKDNGQQLLSQRLHEFCLALSDQRRHDGMVKELCKFLRNILDALFQIAAAIVPLQRNVFDALAYICHFCGQLPPFKLNLELYIHCTHCPKAFTFILHHIVWYIESEGSDALCVSSSSAAFHDKLMTVLSSLHSLIQFAIASKLCAKFIRDSSKEQQQLQQNENDEFKQYMDSVFAAIRRLLLSPGRRVTCQNLAMRQLASSILGPMASAEDIYEPTELAKYAIQVLDSLSEGVLMSQRLHFVGELIETKLFAIAECRALLLCRCLDELASLMPPHARDEVPCVGGGVTPFTHRSRSRSEYSLGTAAVASGDDSSSSNITLLESVQQSARIMANLVELLFPPNGVVASGGATFDELQLVLRKCFRPLNQTMVTLLGDPTHQRTLHALLLGLLDKFSAENFDAYFRSLSNQLERLDTLSEMLHMFRDLLLRCPVPAEWQSLRRIQLRLFAKHLRMAAALCRRDFGTPAHFDAAIWCECILSCVALVKCCAMTTTQKTTIVAHNDETQDNGTTHSDYEEGEEEKVLCDQQIDNADDAEQKIGKYATEILRALWFSLVRESKCQLMPHITGPLLEMAFAGTFLCEFAVSIFVDMLTTELQINSATDVVVVRRRKKVEHHQQKQQQLFSDVFINRLDPLLDFSLADAPFGTFRRVFSRAFQRHCVEQSVAADQQFAFRSFVQIVDRLLELFAAYRSVQHGTGDEMAELGMFCTTQLVDFYQSIEHHELYVLYVYKLYTLHRTVGNWVEAGLTLKRHADLLRWSTSHRPESFLCGTARKSGGTEFGTELELKEYIYKEMAELFTQGEHWELAIETNRELANIYETATFDFAKLADLLARNAALYDKVTKTLRMESHYFMIAFYGKSCPSHLVNLKFVARGRPLEQWGCFKQRLVANFSDFKFVDTLDNCEETYREMDGKFLQIVPVTPIPLKEVYAKLLQNSPCRLASWYYKHHRVQRFELIRREFRTDTKWTKLEDNETTRLWLHKRIIQIQRPLPDLLSMGPVVSELDLDPLNPVEVAIEKMREANDKLTETAAMVGEGFAQSLVNLAGMIRGIVQADVGGGIRNYQPFFSEESYAVCTEEERNAIGTLKRLILEQTSLLEYALYIHSQSERAQANALFHNSLAGSFMEHRQRVEHWLGPVKSVLPEKTSIYMLEANAAAAAETMTSLSHAVTDGSGGRNQSAQQLPAVSSTPPPQQKLTRMTSLHENGMTTTNNMMMVYQQQQQARPTSMGSSVASGGSLSPSSNPFKSSNLGAALLKTTIQARAKLKQKANRKSSAAAARIRANSHNSTTTTASAAAVVIQQRHQQQQQEFLTAISQARQSDASMDTFLTETEPPLPPRLSKAHSDKTVTNLMRIKKQ</sequence>
<dbReference type="GO" id="GO:0005085">
    <property type="term" value="F:guanyl-nucleotide exchange factor activity"/>
    <property type="evidence" value="ECO:0007669"/>
    <property type="project" value="UniProtKB-KW"/>
</dbReference>
<keyword evidence="3" id="KW-0597">Phosphoprotein</keyword>
<dbReference type="InterPro" id="IPR043161">
    <property type="entry name" value="DOCK_C_lobe_A"/>
</dbReference>
<feature type="region of interest" description="Disordered" evidence="6">
    <location>
        <begin position="2133"/>
        <end position="2163"/>
    </location>
</feature>
<dbReference type="InterPro" id="IPR027357">
    <property type="entry name" value="DOCKER_dom"/>
</dbReference>
<dbReference type="Pfam" id="PF14429">
    <property type="entry name" value="DOCK-C2"/>
    <property type="match status" value="1"/>
</dbReference>
<feature type="region of interest" description="Disordered" evidence="6">
    <location>
        <begin position="2074"/>
        <end position="2095"/>
    </location>
</feature>
<reference evidence="9 10" key="1">
    <citation type="submission" date="2024-10" db="EMBL/GenBank/DDBJ databases">
        <authorList>
            <person name="Kim D."/>
        </authorList>
    </citation>
    <scope>NUCLEOTIDE SEQUENCE [LARGE SCALE GENOMIC DNA]</scope>
    <source>
        <strain evidence="9">Taebaek</strain>
    </source>
</reference>
<feature type="domain" description="DOCKER" evidence="8">
    <location>
        <begin position="1522"/>
        <end position="1946"/>
    </location>
</feature>
<organism evidence="9 10">
    <name type="scientific">Heterodera schachtii</name>
    <name type="common">Sugarbeet cyst nematode worm</name>
    <name type="synonym">Tylenchus schachtii</name>
    <dbReference type="NCBI Taxonomy" id="97005"/>
    <lineage>
        <taxon>Eukaryota</taxon>
        <taxon>Metazoa</taxon>
        <taxon>Ecdysozoa</taxon>
        <taxon>Nematoda</taxon>
        <taxon>Chromadorea</taxon>
        <taxon>Rhabditida</taxon>
        <taxon>Tylenchina</taxon>
        <taxon>Tylenchomorpha</taxon>
        <taxon>Tylenchoidea</taxon>
        <taxon>Heteroderidae</taxon>
        <taxon>Heteroderinae</taxon>
        <taxon>Heterodera</taxon>
    </lineage>
</organism>
<dbReference type="Pfam" id="PF16172">
    <property type="entry name" value="DOCK_N"/>
    <property type="match status" value="1"/>
</dbReference>
<dbReference type="Gene3D" id="1.25.40.410">
    <property type="match status" value="1"/>
</dbReference>
<dbReference type="GO" id="GO:0005737">
    <property type="term" value="C:cytoplasm"/>
    <property type="evidence" value="ECO:0007669"/>
    <property type="project" value="UniProtKB-SubCell"/>
</dbReference>
<dbReference type="InterPro" id="IPR027007">
    <property type="entry name" value="C2_DOCK-type_domain"/>
</dbReference>
<evidence type="ECO:0000313" key="10">
    <source>
        <dbReference type="Proteomes" id="UP001620645"/>
    </source>
</evidence>
<comment type="caution">
    <text evidence="9">The sequence shown here is derived from an EMBL/GenBank/DDBJ whole genome shotgun (WGS) entry which is preliminary data.</text>
</comment>
<dbReference type="InterPro" id="IPR056372">
    <property type="entry name" value="TPR_DOCK"/>
</dbReference>
<keyword evidence="2" id="KW-0963">Cytoplasm</keyword>
<evidence type="ECO:0000256" key="4">
    <source>
        <dbReference type="ARBA" id="ARBA00022658"/>
    </source>
</evidence>
<gene>
    <name evidence="9" type="ORF">niasHS_004078</name>
</gene>
<evidence type="ECO:0000259" key="7">
    <source>
        <dbReference type="PROSITE" id="PS51650"/>
    </source>
</evidence>
<feature type="region of interest" description="Disordered" evidence="6">
    <location>
        <begin position="688"/>
        <end position="708"/>
    </location>
</feature>
<dbReference type="InterPro" id="IPR043162">
    <property type="entry name" value="DOCK_C_lobe_C"/>
</dbReference>
<feature type="domain" description="C2 DOCK-type" evidence="7">
    <location>
        <begin position="543"/>
        <end position="735"/>
    </location>
</feature>
<feature type="compositionally biased region" description="Basic and acidic residues" evidence="6">
    <location>
        <begin position="272"/>
        <end position="281"/>
    </location>
</feature>
<dbReference type="InterPro" id="IPR032376">
    <property type="entry name" value="DOCK_N"/>
</dbReference>
<dbReference type="Pfam" id="PF06920">
    <property type="entry name" value="DHR-2_Lobe_A"/>
    <property type="match status" value="1"/>
</dbReference>
<evidence type="ECO:0000256" key="1">
    <source>
        <dbReference type="ARBA" id="ARBA00004496"/>
    </source>
</evidence>
<dbReference type="Gene3D" id="1.20.1270.350">
    <property type="entry name" value="Dedicator of cytokinesis N-terminal subdomain"/>
    <property type="match status" value="1"/>
</dbReference>
<evidence type="ECO:0000259" key="8">
    <source>
        <dbReference type="PROSITE" id="PS51651"/>
    </source>
</evidence>
<proteinExistence type="inferred from homology"/>
<evidence type="ECO:0000256" key="5">
    <source>
        <dbReference type="PROSITE-ProRule" id="PRU00983"/>
    </source>
</evidence>
<name>A0ABD2JUJ7_HETSC</name>
<comment type="similarity">
    <text evidence="5">Belongs to the DOCK family.</text>
</comment>
<dbReference type="Gene3D" id="2.60.40.150">
    <property type="entry name" value="C2 domain"/>
    <property type="match status" value="1"/>
</dbReference>
<accession>A0ABD2JUJ7</accession>
<comment type="subcellular location">
    <subcellularLocation>
        <location evidence="1">Cytoplasm</location>
    </subcellularLocation>
</comment>
<dbReference type="Proteomes" id="UP001620645">
    <property type="component" value="Unassembled WGS sequence"/>
</dbReference>
<dbReference type="InterPro" id="IPR026791">
    <property type="entry name" value="DOCK"/>
</dbReference>
<keyword evidence="10" id="KW-1185">Reference proteome</keyword>
<dbReference type="PROSITE" id="PS51650">
    <property type="entry name" value="C2_DOCK"/>
    <property type="match status" value="1"/>
</dbReference>
<dbReference type="PANTHER" id="PTHR45653">
    <property type="entry name" value="DEDICATOR OF CYTOKINESIS"/>
    <property type="match status" value="1"/>
</dbReference>
<dbReference type="PROSITE" id="PS51651">
    <property type="entry name" value="DOCKER"/>
    <property type="match status" value="1"/>
</dbReference>
<evidence type="ECO:0000256" key="6">
    <source>
        <dbReference type="SAM" id="MobiDB-lite"/>
    </source>
</evidence>
<feature type="region of interest" description="Disordered" evidence="6">
    <location>
        <begin position="257"/>
        <end position="286"/>
    </location>
</feature>
<dbReference type="InterPro" id="IPR042455">
    <property type="entry name" value="DOCK_N_sub1"/>
</dbReference>
<feature type="compositionally biased region" description="Low complexity" evidence="6">
    <location>
        <begin position="2078"/>
        <end position="2095"/>
    </location>
</feature>
<evidence type="ECO:0000313" key="9">
    <source>
        <dbReference type="EMBL" id="KAL3094322.1"/>
    </source>
</evidence>
<dbReference type="Gene3D" id="1.20.58.740">
    <property type="match status" value="1"/>
</dbReference>
<feature type="region of interest" description="Disordered" evidence="6">
    <location>
        <begin position="1973"/>
        <end position="2002"/>
    </location>
</feature>
<dbReference type="PANTHER" id="PTHR45653:SF10">
    <property type="entry name" value="MYOBLAST CITY, ISOFORM B"/>
    <property type="match status" value="1"/>
</dbReference>
<protein>
    <submittedName>
        <fullName evidence="9">Uncharacterized protein</fullName>
    </submittedName>
</protein>
<dbReference type="Pfam" id="PF23554">
    <property type="entry name" value="TPR_DOCK"/>
    <property type="match status" value="2"/>
</dbReference>
<dbReference type="EMBL" id="JBICCN010000095">
    <property type="protein sequence ID" value="KAL3094322.1"/>
    <property type="molecule type" value="Genomic_DNA"/>
</dbReference>
<dbReference type="InterPro" id="IPR046769">
    <property type="entry name" value="DOCKER_Lobe_A"/>
</dbReference>
<feature type="compositionally biased region" description="Polar residues" evidence="6">
    <location>
        <begin position="1982"/>
        <end position="2002"/>
    </location>
</feature>
<evidence type="ECO:0000256" key="2">
    <source>
        <dbReference type="ARBA" id="ARBA00022490"/>
    </source>
</evidence>
<keyword evidence="4" id="KW-0344">Guanine-nucleotide releasing factor</keyword>
<dbReference type="InterPro" id="IPR035892">
    <property type="entry name" value="C2_domain_sf"/>
</dbReference>